<evidence type="ECO:0000313" key="4">
    <source>
        <dbReference type="EMBL" id="GAH64034.1"/>
    </source>
</evidence>
<dbReference type="PANTHER" id="PTHR48090">
    <property type="entry name" value="UNDECAPRENYL-PHOSPHATE 4-DEOXY-4-FORMAMIDO-L-ARABINOSE TRANSFERASE-RELATED"/>
    <property type="match status" value="1"/>
</dbReference>
<accession>X1ID57</accession>
<evidence type="ECO:0008006" key="5">
    <source>
        <dbReference type="Google" id="ProtNLM"/>
    </source>
</evidence>
<gene>
    <name evidence="4" type="ORF">S03H2_50271</name>
</gene>
<dbReference type="PANTHER" id="PTHR48090:SF3">
    <property type="entry name" value="UNDECAPRENYL-PHOSPHATE 4-DEOXY-4-FORMAMIDO-L-ARABINOSE TRANSFERASE"/>
    <property type="match status" value="1"/>
</dbReference>
<dbReference type="InterPro" id="IPR029044">
    <property type="entry name" value="Nucleotide-diphossugar_trans"/>
</dbReference>
<evidence type="ECO:0000256" key="2">
    <source>
        <dbReference type="ARBA" id="ARBA00022989"/>
    </source>
</evidence>
<comment type="caution">
    <text evidence="4">The sequence shown here is derived from an EMBL/GenBank/DDBJ whole genome shotgun (WGS) entry which is preliminary data.</text>
</comment>
<name>X1ID57_9ZZZZ</name>
<dbReference type="GO" id="GO:0005886">
    <property type="term" value="C:plasma membrane"/>
    <property type="evidence" value="ECO:0007669"/>
    <property type="project" value="TreeGrafter"/>
</dbReference>
<organism evidence="4">
    <name type="scientific">marine sediment metagenome</name>
    <dbReference type="NCBI Taxonomy" id="412755"/>
    <lineage>
        <taxon>unclassified sequences</taxon>
        <taxon>metagenomes</taxon>
        <taxon>ecological metagenomes</taxon>
    </lineage>
</organism>
<keyword evidence="1" id="KW-0812">Transmembrane</keyword>
<dbReference type="EMBL" id="BARU01031820">
    <property type="protein sequence ID" value="GAH64034.1"/>
    <property type="molecule type" value="Genomic_DNA"/>
</dbReference>
<reference evidence="4" key="1">
    <citation type="journal article" date="2014" name="Front. Microbiol.">
        <title>High frequency of phylogenetically diverse reductive dehalogenase-homologous genes in deep subseafloor sedimentary metagenomes.</title>
        <authorList>
            <person name="Kawai M."/>
            <person name="Futagami T."/>
            <person name="Toyoda A."/>
            <person name="Takaki Y."/>
            <person name="Nishi S."/>
            <person name="Hori S."/>
            <person name="Arai W."/>
            <person name="Tsubouchi T."/>
            <person name="Morono Y."/>
            <person name="Uchiyama I."/>
            <person name="Ito T."/>
            <person name="Fujiyama A."/>
            <person name="Inagaki F."/>
            <person name="Takami H."/>
        </authorList>
    </citation>
    <scope>NUCLEOTIDE SEQUENCE</scope>
    <source>
        <strain evidence="4">Expedition CK06-06</strain>
    </source>
</reference>
<dbReference type="SUPFAM" id="SSF53448">
    <property type="entry name" value="Nucleotide-diphospho-sugar transferases"/>
    <property type="match status" value="1"/>
</dbReference>
<evidence type="ECO:0000256" key="1">
    <source>
        <dbReference type="ARBA" id="ARBA00022692"/>
    </source>
</evidence>
<dbReference type="InterPro" id="IPR050256">
    <property type="entry name" value="Glycosyltransferase_2"/>
</dbReference>
<dbReference type="AlphaFoldDB" id="X1ID57"/>
<keyword evidence="2" id="KW-1133">Transmembrane helix</keyword>
<evidence type="ECO:0000256" key="3">
    <source>
        <dbReference type="ARBA" id="ARBA00023136"/>
    </source>
</evidence>
<feature type="non-terminal residue" evidence="4">
    <location>
        <position position="1"/>
    </location>
</feature>
<protein>
    <recommendedName>
        <fullName evidence="5">Glycosyltransferase 2-like domain-containing protein</fullName>
    </recommendedName>
</protein>
<keyword evidence="3" id="KW-0472">Membrane</keyword>
<proteinExistence type="predicted"/>
<sequence>RKFFSWGFKKFIGFIFGVRARDCDCAFKLYRRKIFADIRIASDAFFVDAEILAKANVLGCRIEEVPVTHLARAGGRSTVRLGHILSTLREAWHVFRRPVRRAAD</sequence>